<feature type="domain" description="Flagellar basal-body/hook protein C-terminal" evidence="8">
    <location>
        <begin position="98"/>
        <end position="141"/>
    </location>
</feature>
<dbReference type="NCBIfam" id="TIGR01395">
    <property type="entry name" value="FlgC"/>
    <property type="match status" value="1"/>
</dbReference>
<keyword evidence="10" id="KW-1185">Reference proteome</keyword>
<comment type="subcellular location">
    <subcellularLocation>
        <location evidence="1 6">Bacterial flagellum basal body</location>
    </subcellularLocation>
</comment>
<dbReference type="InterPro" id="IPR010930">
    <property type="entry name" value="Flg_bb/hook_C_dom"/>
</dbReference>
<dbReference type="RefSeq" id="WP_134158438.1">
    <property type="nucleotide sequence ID" value="NZ_SORF01000002.1"/>
</dbReference>
<dbReference type="PANTHER" id="PTHR30435">
    <property type="entry name" value="FLAGELLAR PROTEIN"/>
    <property type="match status" value="1"/>
</dbReference>
<dbReference type="PANTHER" id="PTHR30435:SF2">
    <property type="entry name" value="FLAGELLAR BASAL-BODY ROD PROTEIN FLGC"/>
    <property type="match status" value="1"/>
</dbReference>
<organism evidence="9 10">
    <name type="scientific">Alicyclobacillus sacchari</name>
    <dbReference type="NCBI Taxonomy" id="392010"/>
    <lineage>
        <taxon>Bacteria</taxon>
        <taxon>Bacillati</taxon>
        <taxon>Bacillota</taxon>
        <taxon>Bacilli</taxon>
        <taxon>Bacillales</taxon>
        <taxon>Alicyclobacillaceae</taxon>
        <taxon>Alicyclobacillus</taxon>
    </lineage>
</organism>
<dbReference type="EMBL" id="SORF01000002">
    <property type="protein sequence ID" value="TDY50473.1"/>
    <property type="molecule type" value="Genomic_DNA"/>
</dbReference>
<evidence type="ECO:0000256" key="4">
    <source>
        <dbReference type="ARBA" id="ARBA00023143"/>
    </source>
</evidence>
<evidence type="ECO:0000259" key="8">
    <source>
        <dbReference type="Pfam" id="PF06429"/>
    </source>
</evidence>
<evidence type="ECO:0000256" key="2">
    <source>
        <dbReference type="ARBA" id="ARBA00009677"/>
    </source>
</evidence>
<keyword evidence="9" id="KW-0969">Cilium</keyword>
<protein>
    <recommendedName>
        <fullName evidence="3 6">Flagellar basal-body rod protein FlgC</fullName>
    </recommendedName>
</protein>
<evidence type="ECO:0000313" key="9">
    <source>
        <dbReference type="EMBL" id="TDY50473.1"/>
    </source>
</evidence>
<comment type="similarity">
    <text evidence="2">Belongs to the flagella basal body rod proteins family.</text>
</comment>
<dbReference type="InterPro" id="IPR001444">
    <property type="entry name" value="Flag_bb_rod_N"/>
</dbReference>
<evidence type="ECO:0000256" key="5">
    <source>
        <dbReference type="ARBA" id="ARBA00025933"/>
    </source>
</evidence>
<feature type="domain" description="Flagellar basal body rod protein N-terminal" evidence="7">
    <location>
        <begin position="7"/>
        <end position="35"/>
    </location>
</feature>
<dbReference type="PROSITE" id="PS00588">
    <property type="entry name" value="FLAGELLA_BB_ROD"/>
    <property type="match status" value="1"/>
</dbReference>
<comment type="caution">
    <text evidence="9">The sequence shown here is derived from an EMBL/GenBank/DDBJ whole genome shotgun (WGS) entry which is preliminary data.</text>
</comment>
<dbReference type="OrthoDB" id="9794148at2"/>
<evidence type="ECO:0000313" key="10">
    <source>
        <dbReference type="Proteomes" id="UP000294581"/>
    </source>
</evidence>
<gene>
    <name evidence="9" type="ORF">C7445_10225</name>
</gene>
<dbReference type="GO" id="GO:0071978">
    <property type="term" value="P:bacterial-type flagellum-dependent swarming motility"/>
    <property type="evidence" value="ECO:0007669"/>
    <property type="project" value="TreeGrafter"/>
</dbReference>
<dbReference type="InterPro" id="IPR019776">
    <property type="entry name" value="Flagellar_basal_body_rod_CS"/>
</dbReference>
<name>A0A4R8LS56_9BACL</name>
<dbReference type="Pfam" id="PF06429">
    <property type="entry name" value="Flg_bbr_C"/>
    <property type="match status" value="1"/>
</dbReference>
<keyword evidence="4 6" id="KW-0975">Bacterial flagellum</keyword>
<evidence type="ECO:0000256" key="1">
    <source>
        <dbReference type="ARBA" id="ARBA00004117"/>
    </source>
</evidence>
<sequence>MFENSSMNISASGLAANQLWMNVIANNIANANTTRTPQGGPYRSEIVNFQAVEQPMSFQTTLGQAMAYGGDGVEVSSITQDSSPFQLVYDPSSPDAVNGYVKMPNVDIATQMVDLVQASRAYEANATAFDAAKQMDISALSIGK</sequence>
<dbReference type="Pfam" id="PF00460">
    <property type="entry name" value="Flg_bb_rod"/>
    <property type="match status" value="1"/>
</dbReference>
<dbReference type="GO" id="GO:0030694">
    <property type="term" value="C:bacterial-type flagellum basal body, rod"/>
    <property type="evidence" value="ECO:0007669"/>
    <property type="project" value="UniProtKB-UniRule"/>
</dbReference>
<dbReference type="Proteomes" id="UP000294581">
    <property type="component" value="Unassembled WGS sequence"/>
</dbReference>
<dbReference type="AlphaFoldDB" id="A0A4R8LS56"/>
<keyword evidence="9" id="KW-0966">Cell projection</keyword>
<dbReference type="InterPro" id="IPR006299">
    <property type="entry name" value="FlgC"/>
</dbReference>
<accession>A0A4R8LS56</accession>
<keyword evidence="9" id="KW-0282">Flagellum</keyword>
<proteinExistence type="inferred from homology"/>
<reference evidence="9 10" key="1">
    <citation type="submission" date="2019-03" db="EMBL/GenBank/DDBJ databases">
        <title>Genomic Encyclopedia of Type Strains, Phase IV (KMG-IV): sequencing the most valuable type-strain genomes for metagenomic binning, comparative biology and taxonomic classification.</title>
        <authorList>
            <person name="Goeker M."/>
        </authorList>
    </citation>
    <scope>NUCLEOTIDE SEQUENCE [LARGE SCALE GENOMIC DNA]</scope>
    <source>
        <strain evidence="9 10">DSM 17974</strain>
    </source>
</reference>
<evidence type="ECO:0000259" key="7">
    <source>
        <dbReference type="Pfam" id="PF00460"/>
    </source>
</evidence>
<evidence type="ECO:0000256" key="6">
    <source>
        <dbReference type="RuleBase" id="RU362062"/>
    </source>
</evidence>
<comment type="subunit">
    <text evidence="5 6">The basal body constitutes a major portion of the flagellar organelle and consists of four rings (L,P,S, and M) mounted on a central rod. The rod consists of about 26 subunits of FlgG in the distal portion, and FlgB, FlgC and FlgF are thought to build up the proximal portion of the rod with about 6 subunits each.</text>
</comment>
<evidence type="ECO:0000256" key="3">
    <source>
        <dbReference type="ARBA" id="ARBA00017941"/>
    </source>
</evidence>